<feature type="active site" description="Acyl-thioester intermediate" evidence="2">
    <location>
        <position position="168"/>
    </location>
</feature>
<dbReference type="EMBL" id="JANCLT010000001">
    <property type="protein sequence ID" value="MCP8966984.1"/>
    <property type="molecule type" value="Genomic_DNA"/>
</dbReference>
<sequence length="190" mass="21585">MRKWLSLILIIVGIVLIGTNAWKWWDSRQEQAHAVTQASTVLAEAKERKLTRAEFQPRKNEEIGLLRIPKIDAVLPIVEGTDPDELKKGVGHFATAAFPGDKDQIVLSGHRDTVFRRFGELKEGDVFIVELPYGTFRYTMQRSKIVKADDTTVIQSTKPKEELVLTTCYPFRYVGSAPDRYIIYAYPEGS</sequence>
<dbReference type="Proteomes" id="UP001156102">
    <property type="component" value="Unassembled WGS sequence"/>
</dbReference>
<gene>
    <name evidence="3" type="ORF">NK662_00345</name>
</gene>
<evidence type="ECO:0000256" key="1">
    <source>
        <dbReference type="ARBA" id="ARBA00022801"/>
    </source>
</evidence>
<proteinExistence type="predicted"/>
<accession>A0AA42BNX2</accession>
<dbReference type="InterPro" id="IPR023365">
    <property type="entry name" value="Sortase_dom-sf"/>
</dbReference>
<evidence type="ECO:0000313" key="4">
    <source>
        <dbReference type="Proteomes" id="UP001156102"/>
    </source>
</evidence>
<dbReference type="GO" id="GO:0016787">
    <property type="term" value="F:hydrolase activity"/>
    <property type="evidence" value="ECO:0007669"/>
    <property type="project" value="UniProtKB-KW"/>
</dbReference>
<protein>
    <submittedName>
        <fullName evidence="3">Class D sortase</fullName>
    </submittedName>
</protein>
<dbReference type="InterPro" id="IPR053525">
    <property type="entry name" value="Sortase_D"/>
</dbReference>
<keyword evidence="1" id="KW-0378">Hydrolase</keyword>
<dbReference type="Gene3D" id="2.40.260.10">
    <property type="entry name" value="Sortase"/>
    <property type="match status" value="1"/>
</dbReference>
<dbReference type="CDD" id="cd05828">
    <property type="entry name" value="Sortase_D_1"/>
    <property type="match status" value="1"/>
</dbReference>
<dbReference type="SUPFAM" id="SSF63817">
    <property type="entry name" value="Sortase"/>
    <property type="match status" value="1"/>
</dbReference>
<dbReference type="NCBIfam" id="NF033746">
    <property type="entry name" value="class_D_sortase"/>
    <property type="match status" value="1"/>
</dbReference>
<dbReference type="InterPro" id="IPR005754">
    <property type="entry name" value="Sortase"/>
</dbReference>
<keyword evidence="4" id="KW-1185">Reference proteome</keyword>
<feature type="active site" description="Proton donor/acceptor" evidence="2">
    <location>
        <position position="110"/>
    </location>
</feature>
<dbReference type="Pfam" id="PF04203">
    <property type="entry name" value="Sortase"/>
    <property type="match status" value="1"/>
</dbReference>
<organism evidence="3 4">
    <name type="scientific">Ectobacillus ponti</name>
    <dbReference type="NCBI Taxonomy" id="2961894"/>
    <lineage>
        <taxon>Bacteria</taxon>
        <taxon>Bacillati</taxon>
        <taxon>Bacillota</taxon>
        <taxon>Bacilli</taxon>
        <taxon>Bacillales</taxon>
        <taxon>Bacillaceae</taxon>
        <taxon>Ectobacillus</taxon>
    </lineage>
</organism>
<comment type="caution">
    <text evidence="3">The sequence shown here is derived from an EMBL/GenBank/DDBJ whole genome shotgun (WGS) entry which is preliminary data.</text>
</comment>
<reference evidence="3" key="1">
    <citation type="submission" date="2022-07" db="EMBL/GenBank/DDBJ databases">
        <authorList>
            <person name="Li W.-J."/>
            <person name="Deng Q.-Q."/>
        </authorList>
    </citation>
    <scope>NUCLEOTIDE SEQUENCE</scope>
    <source>
        <strain evidence="3">SYSU M60031</strain>
    </source>
</reference>
<dbReference type="InterPro" id="IPR041999">
    <property type="entry name" value="Sortase_D_1"/>
</dbReference>
<dbReference type="NCBIfam" id="TIGR01076">
    <property type="entry name" value="sortase_fam"/>
    <property type="match status" value="1"/>
</dbReference>
<dbReference type="AlphaFoldDB" id="A0AA42BNX2"/>
<dbReference type="RefSeq" id="WP_254756211.1">
    <property type="nucleotide sequence ID" value="NZ_JANCLT010000001.1"/>
</dbReference>
<evidence type="ECO:0000256" key="2">
    <source>
        <dbReference type="PIRSR" id="PIRSR605754-1"/>
    </source>
</evidence>
<evidence type="ECO:0000313" key="3">
    <source>
        <dbReference type="EMBL" id="MCP8966984.1"/>
    </source>
</evidence>
<name>A0AA42BNX2_9BACI</name>